<feature type="compositionally biased region" description="Low complexity" evidence="5">
    <location>
        <begin position="195"/>
        <end position="209"/>
    </location>
</feature>
<evidence type="ECO:0000313" key="9">
    <source>
        <dbReference type="Proteomes" id="UP000722485"/>
    </source>
</evidence>
<accession>A0A9P5HJQ2</accession>
<gene>
    <name evidence="8" type="ORF">G7Z17_g3037</name>
</gene>
<evidence type="ECO:0000313" key="8">
    <source>
        <dbReference type="EMBL" id="KAF7554296.1"/>
    </source>
</evidence>
<dbReference type="PANTHER" id="PTHR15549">
    <property type="entry name" value="PAIRED IMMUNOGLOBULIN-LIKE TYPE 2 RECEPTOR"/>
    <property type="match status" value="1"/>
</dbReference>
<name>A0A9P5HJQ2_9HYPO</name>
<feature type="signal peptide" evidence="7">
    <location>
        <begin position="1"/>
        <end position="19"/>
    </location>
</feature>
<dbReference type="InterPro" id="IPR051694">
    <property type="entry name" value="Immunoregulatory_rcpt-like"/>
</dbReference>
<feature type="transmembrane region" description="Helical" evidence="6">
    <location>
        <begin position="220"/>
        <end position="245"/>
    </location>
</feature>
<evidence type="ECO:0000256" key="2">
    <source>
        <dbReference type="ARBA" id="ARBA00022692"/>
    </source>
</evidence>
<keyword evidence="9" id="KW-1185">Reference proteome</keyword>
<dbReference type="Proteomes" id="UP000722485">
    <property type="component" value="Unassembled WGS sequence"/>
</dbReference>
<feature type="region of interest" description="Disordered" evidence="5">
    <location>
        <begin position="254"/>
        <end position="279"/>
    </location>
</feature>
<feature type="chain" id="PRO_5040274991" evidence="7">
    <location>
        <begin position="20"/>
        <end position="335"/>
    </location>
</feature>
<comment type="subcellular location">
    <subcellularLocation>
        <location evidence="1">Membrane</location>
        <topology evidence="1">Single-pass membrane protein</topology>
    </subcellularLocation>
</comment>
<evidence type="ECO:0000256" key="3">
    <source>
        <dbReference type="ARBA" id="ARBA00022989"/>
    </source>
</evidence>
<dbReference type="GO" id="GO:0016020">
    <property type="term" value="C:membrane"/>
    <property type="evidence" value="ECO:0007669"/>
    <property type="project" value="UniProtKB-SubCell"/>
</dbReference>
<proteinExistence type="predicted"/>
<dbReference type="EMBL" id="JAANBB010000034">
    <property type="protein sequence ID" value="KAF7554296.1"/>
    <property type="molecule type" value="Genomic_DNA"/>
</dbReference>
<protein>
    <submittedName>
        <fullName evidence="8">Uncharacterized protein</fullName>
    </submittedName>
</protein>
<keyword evidence="3 6" id="KW-1133">Transmembrane helix</keyword>
<evidence type="ECO:0000256" key="4">
    <source>
        <dbReference type="ARBA" id="ARBA00023136"/>
    </source>
</evidence>
<dbReference type="OrthoDB" id="5390143at2759"/>
<keyword evidence="2 6" id="KW-0812">Transmembrane</keyword>
<evidence type="ECO:0000256" key="7">
    <source>
        <dbReference type="SAM" id="SignalP"/>
    </source>
</evidence>
<keyword evidence="4 6" id="KW-0472">Membrane</keyword>
<organism evidence="8 9">
    <name type="scientific">Cylindrodendrum hubeiense</name>
    <dbReference type="NCBI Taxonomy" id="595255"/>
    <lineage>
        <taxon>Eukaryota</taxon>
        <taxon>Fungi</taxon>
        <taxon>Dikarya</taxon>
        <taxon>Ascomycota</taxon>
        <taxon>Pezizomycotina</taxon>
        <taxon>Sordariomycetes</taxon>
        <taxon>Hypocreomycetidae</taxon>
        <taxon>Hypocreales</taxon>
        <taxon>Nectriaceae</taxon>
        <taxon>Cylindrodendrum</taxon>
    </lineage>
</organism>
<dbReference type="AlphaFoldDB" id="A0A9P5HJQ2"/>
<reference evidence="8" key="1">
    <citation type="submission" date="2020-03" db="EMBL/GenBank/DDBJ databases">
        <title>Draft Genome Sequence of Cylindrodendrum hubeiense.</title>
        <authorList>
            <person name="Buettner E."/>
            <person name="Kellner H."/>
        </authorList>
    </citation>
    <scope>NUCLEOTIDE SEQUENCE</scope>
    <source>
        <strain evidence="8">IHI 201604</strain>
    </source>
</reference>
<evidence type="ECO:0000256" key="1">
    <source>
        <dbReference type="ARBA" id="ARBA00004167"/>
    </source>
</evidence>
<sequence>MVSTSTLVLGLALVATALSATTFNTPAGDPPGNYDDNPTYIIGKKLKLDWETEYDEINMVLFQVYIGGELSGDHATGWILQETNVTTYDWTVGFDDMIDGKNWLNSSALDESVFYLRIYKSGSRDGGRSRYFNMSGSVSDLSESSSSLSTATLESATTSTAGSETTATFETEAATLTALDITGDPLIAGETASLAGATETSTATEASTADGEKGGLSTGAIAGIAVAATAVGLFSIGALVAFFCLRRLKNKKDADNQDKPVLGGEDLPEVVTPSNDSRSHEMATDLAVAPGYELAGQKLHVYTTELESPALEEKYELGTKWTNEYERKIYEVPGW</sequence>
<evidence type="ECO:0000256" key="5">
    <source>
        <dbReference type="SAM" id="MobiDB-lite"/>
    </source>
</evidence>
<feature type="region of interest" description="Disordered" evidence="5">
    <location>
        <begin position="195"/>
        <end position="214"/>
    </location>
</feature>
<comment type="caution">
    <text evidence="8">The sequence shown here is derived from an EMBL/GenBank/DDBJ whole genome shotgun (WGS) entry which is preliminary data.</text>
</comment>
<keyword evidence="7" id="KW-0732">Signal</keyword>
<dbReference type="PANTHER" id="PTHR15549:SF16">
    <property type="entry name" value="EXTRACELLULAR MEMBRANE PROTEIN CFEM DOMAIN-CONTAINING PROTEIN"/>
    <property type="match status" value="1"/>
</dbReference>
<dbReference type="GO" id="GO:0071944">
    <property type="term" value="C:cell periphery"/>
    <property type="evidence" value="ECO:0007669"/>
    <property type="project" value="UniProtKB-ARBA"/>
</dbReference>
<evidence type="ECO:0000256" key="6">
    <source>
        <dbReference type="SAM" id="Phobius"/>
    </source>
</evidence>